<dbReference type="HOGENOM" id="CLU_2668138_0_0_3"/>
<dbReference type="AlphaFoldDB" id="A9BB88"/>
<sequence>MDYPKDRLDESHIVICGYISSRLKRLNDKDRHSLYSEYKEWLKDEGFNQDDVWSIPDLTDEGLCDFFKRAISQRS</sequence>
<gene>
    <name evidence="1" type="ordered locus">P9211_11691</name>
</gene>
<evidence type="ECO:0000313" key="1">
    <source>
        <dbReference type="EMBL" id="ABX09100.1"/>
    </source>
</evidence>
<accession>A9BB88</accession>
<protein>
    <submittedName>
        <fullName evidence="1">Uncharacterized protein</fullName>
    </submittedName>
</protein>
<dbReference type="EMBL" id="CP000878">
    <property type="protein sequence ID" value="ABX09100.1"/>
    <property type="molecule type" value="Genomic_DNA"/>
</dbReference>
<dbReference type="RefSeq" id="WP_012195721.1">
    <property type="nucleotide sequence ID" value="NC_009976.1"/>
</dbReference>
<evidence type="ECO:0000313" key="2">
    <source>
        <dbReference type="Proteomes" id="UP000000788"/>
    </source>
</evidence>
<dbReference type="eggNOG" id="ENOG5032D72">
    <property type="taxonomic scope" value="Bacteria"/>
</dbReference>
<proteinExistence type="predicted"/>
<name>A9BB88_PROM4</name>
<reference evidence="1 2" key="1">
    <citation type="journal article" date="2007" name="PLoS Genet.">
        <title>Patterns and implications of gene gain and loss in the evolution of Prochlorococcus.</title>
        <authorList>
            <person name="Kettler G.C."/>
            <person name="Martiny A.C."/>
            <person name="Huang K."/>
            <person name="Zucker J."/>
            <person name="Coleman M.L."/>
            <person name="Rodrigue S."/>
            <person name="Chen F."/>
            <person name="Lapidus A."/>
            <person name="Ferriera S."/>
            <person name="Johnson J."/>
            <person name="Steglich C."/>
            <person name="Church G.M."/>
            <person name="Richardson P."/>
            <person name="Chisholm S.W."/>
        </authorList>
    </citation>
    <scope>NUCLEOTIDE SEQUENCE [LARGE SCALE GENOMIC DNA]</scope>
    <source>
        <strain evidence="2">MIT 9211</strain>
    </source>
</reference>
<organism evidence="1 2">
    <name type="scientific">Prochlorococcus marinus (strain MIT 9211)</name>
    <dbReference type="NCBI Taxonomy" id="93059"/>
    <lineage>
        <taxon>Bacteria</taxon>
        <taxon>Bacillati</taxon>
        <taxon>Cyanobacteriota</taxon>
        <taxon>Cyanophyceae</taxon>
        <taxon>Synechococcales</taxon>
        <taxon>Prochlorococcaceae</taxon>
        <taxon>Prochlorococcus</taxon>
    </lineage>
</organism>
<dbReference type="KEGG" id="pmj:P9211_11691"/>
<keyword evidence="2" id="KW-1185">Reference proteome</keyword>
<dbReference type="OrthoDB" id="542247at2"/>
<dbReference type="Proteomes" id="UP000000788">
    <property type="component" value="Chromosome"/>
</dbReference>